<evidence type="ECO:0000256" key="1">
    <source>
        <dbReference type="SAM" id="MobiDB-lite"/>
    </source>
</evidence>
<dbReference type="RefSeq" id="WP_002713528.1">
    <property type="nucleotide sequence ID" value="NZ_KB375281.1"/>
</dbReference>
<evidence type="ECO:0000313" key="2">
    <source>
        <dbReference type="EMBL" id="EKS35389.1"/>
    </source>
</evidence>
<dbReference type="HOGENOM" id="CLU_899043_0_0_5"/>
<keyword evidence="3" id="KW-1185">Reference proteome</keyword>
<reference evidence="2 3" key="1">
    <citation type="submission" date="2012-04" db="EMBL/GenBank/DDBJ databases">
        <title>The Genome Sequence of Afipia clevelandensis ATCC 49720.</title>
        <authorList>
            <consortium name="The Broad Institute Genome Sequencing Platform"/>
            <person name="Earl A."/>
            <person name="Ward D."/>
            <person name="Feldgarden M."/>
            <person name="Gevers D."/>
            <person name="Huys G."/>
            <person name="Walker B."/>
            <person name="Young S.K."/>
            <person name="Zeng Q."/>
            <person name="Gargeya S."/>
            <person name="Fitzgerald M."/>
            <person name="Haas B."/>
            <person name="Abouelleil A."/>
            <person name="Alvarado L."/>
            <person name="Arachchi H.M."/>
            <person name="Berlin A."/>
            <person name="Chapman S.B."/>
            <person name="Goldberg J."/>
            <person name="Griggs A."/>
            <person name="Gujja S."/>
            <person name="Hansen M."/>
            <person name="Howarth C."/>
            <person name="Imamovic A."/>
            <person name="Larimer J."/>
            <person name="McCowen C."/>
            <person name="Montmayeur A."/>
            <person name="Murphy C."/>
            <person name="Neiman D."/>
            <person name="Pearson M."/>
            <person name="Priest M."/>
            <person name="Roberts A."/>
            <person name="Saif S."/>
            <person name="Shea T."/>
            <person name="Sisk P."/>
            <person name="Sykes S."/>
            <person name="Wortman J."/>
            <person name="Nusbaum C."/>
            <person name="Birren B."/>
        </authorList>
    </citation>
    <scope>NUCLEOTIDE SEQUENCE [LARGE SCALE GENOMIC DNA]</scope>
    <source>
        <strain evidence="2 3">ATCC 49720</strain>
    </source>
</reference>
<feature type="region of interest" description="Disordered" evidence="1">
    <location>
        <begin position="72"/>
        <end position="95"/>
    </location>
</feature>
<name>K8P3S9_9BRAD</name>
<gene>
    <name evidence="2" type="ORF">HMPREF9696_02661</name>
</gene>
<sequence length="309" mass="35107">MASFQEIIKHWPQVTRDKIKASKLNGSRDRLASDAHWNADQALMAQVQILDARKREHERNYRLTGDLNSKQWADQTAAEAAETREELREHREHKPKDSAFIDEEELAKWANKHRQVKWRERTIVVKLPKGQTATAYLTNAREQVNVARRALKLIETAPLTADEAVAQATSCIKAIAANGAPDLRDLSRLLPSPDGRQRQGNISWPQTHTRDGDWFNDGFALFVWTMQDVVTAKIASEIKRTAKPDALSATERPHKISEAKARLLELERLEEAAFLLASEENPSLERRRGLDFQALLQIEPTPADELEFG</sequence>
<comment type="caution">
    <text evidence="2">The sequence shown here is derived from an EMBL/GenBank/DDBJ whole genome shotgun (WGS) entry which is preliminary data.</text>
</comment>
<proteinExistence type="predicted"/>
<evidence type="ECO:0008006" key="4">
    <source>
        <dbReference type="Google" id="ProtNLM"/>
    </source>
</evidence>
<accession>K8P3S9</accession>
<dbReference type="AlphaFoldDB" id="K8P3S9"/>
<dbReference type="EMBL" id="AGWY01000011">
    <property type="protein sequence ID" value="EKS35389.1"/>
    <property type="molecule type" value="Genomic_DNA"/>
</dbReference>
<evidence type="ECO:0000313" key="3">
    <source>
        <dbReference type="Proteomes" id="UP000001095"/>
    </source>
</evidence>
<dbReference type="Proteomes" id="UP000001095">
    <property type="component" value="Unassembled WGS sequence"/>
</dbReference>
<feature type="compositionally biased region" description="Basic and acidic residues" evidence="1">
    <location>
        <begin position="81"/>
        <end position="95"/>
    </location>
</feature>
<organism evidence="2 3">
    <name type="scientific">Afipia clevelandensis ATCC 49720</name>
    <dbReference type="NCBI Taxonomy" id="883079"/>
    <lineage>
        <taxon>Bacteria</taxon>
        <taxon>Pseudomonadati</taxon>
        <taxon>Pseudomonadota</taxon>
        <taxon>Alphaproteobacteria</taxon>
        <taxon>Hyphomicrobiales</taxon>
        <taxon>Nitrobacteraceae</taxon>
        <taxon>Afipia</taxon>
    </lineage>
</organism>
<protein>
    <recommendedName>
        <fullName evidence="4">MobA/MobL protein domain-containing protein</fullName>
    </recommendedName>
</protein>